<name>A0AAV2MW99_9HYME</name>
<organism evidence="1 2">
    <name type="scientific">Lasius platythorax</name>
    <dbReference type="NCBI Taxonomy" id="488582"/>
    <lineage>
        <taxon>Eukaryota</taxon>
        <taxon>Metazoa</taxon>
        <taxon>Ecdysozoa</taxon>
        <taxon>Arthropoda</taxon>
        <taxon>Hexapoda</taxon>
        <taxon>Insecta</taxon>
        <taxon>Pterygota</taxon>
        <taxon>Neoptera</taxon>
        <taxon>Endopterygota</taxon>
        <taxon>Hymenoptera</taxon>
        <taxon>Apocrita</taxon>
        <taxon>Aculeata</taxon>
        <taxon>Formicoidea</taxon>
        <taxon>Formicidae</taxon>
        <taxon>Formicinae</taxon>
        <taxon>Lasius</taxon>
        <taxon>Lasius</taxon>
    </lineage>
</organism>
<gene>
    <name evidence="1" type="ORF">LPLAT_LOCUS5207</name>
</gene>
<evidence type="ECO:0000313" key="2">
    <source>
        <dbReference type="Proteomes" id="UP001497644"/>
    </source>
</evidence>
<proteinExistence type="predicted"/>
<protein>
    <submittedName>
        <fullName evidence="1">Uncharacterized protein</fullName>
    </submittedName>
</protein>
<keyword evidence="2" id="KW-1185">Reference proteome</keyword>
<dbReference type="AlphaFoldDB" id="A0AAV2MW99"/>
<evidence type="ECO:0000313" key="1">
    <source>
        <dbReference type="EMBL" id="CAL1671783.1"/>
    </source>
</evidence>
<dbReference type="PANTHER" id="PTHR47501">
    <property type="entry name" value="TRANSPOSASE-RELATED"/>
    <property type="match status" value="1"/>
</dbReference>
<dbReference type="InterPro" id="IPR012337">
    <property type="entry name" value="RNaseH-like_sf"/>
</dbReference>
<dbReference type="SUPFAM" id="SSF53098">
    <property type="entry name" value="Ribonuclease H-like"/>
    <property type="match status" value="1"/>
</dbReference>
<comment type="caution">
    <text evidence="1">The sequence shown here is derived from an EMBL/GenBank/DDBJ whole genome shotgun (WGS) entry which is preliminary data.</text>
</comment>
<dbReference type="EMBL" id="CAXIPU020000424">
    <property type="protein sequence ID" value="CAL1671783.1"/>
    <property type="molecule type" value="Genomic_DNA"/>
</dbReference>
<reference evidence="1" key="1">
    <citation type="submission" date="2024-04" db="EMBL/GenBank/DDBJ databases">
        <authorList>
            <consortium name="Molecular Ecology Group"/>
        </authorList>
    </citation>
    <scope>NUCLEOTIDE SEQUENCE</scope>
</reference>
<dbReference type="Proteomes" id="UP001497644">
    <property type="component" value="Unassembled WGS sequence"/>
</dbReference>
<sequence length="119" mass="13779">MRGRHTYDIIAKAINSVFMEYHIQNKVCCTTTDNGSNFVKAFRTFEKEKSDELEESEEFHNISELLTTDDVENASVEDIITLPPHHRCVSHTLNLIAVKDSEKALHDILYKKMYRTTIC</sequence>
<dbReference type="PANTHER" id="PTHR47501:SF5">
    <property type="entry name" value="HAT C-TERMINAL DIMERISATION DOMAIN-CONTAINING PROTEIN"/>
    <property type="match status" value="1"/>
</dbReference>
<accession>A0AAV2MW99</accession>